<dbReference type="GO" id="GO:0004222">
    <property type="term" value="F:metalloendopeptidase activity"/>
    <property type="evidence" value="ECO:0007669"/>
    <property type="project" value="InterPro"/>
</dbReference>
<reference evidence="3" key="1">
    <citation type="submission" date="2021-12" db="EMBL/GenBank/DDBJ databases">
        <title>Prjna785345.</title>
        <authorList>
            <person name="Rujirawat T."/>
            <person name="Krajaejun T."/>
        </authorList>
    </citation>
    <scope>NUCLEOTIDE SEQUENCE</scope>
    <source>
        <strain evidence="3">Pi057C3</strain>
    </source>
</reference>
<dbReference type="InterPro" id="IPR018497">
    <property type="entry name" value="Peptidase_M13_C"/>
</dbReference>
<proteinExistence type="inferred from homology"/>
<dbReference type="PROSITE" id="PS51885">
    <property type="entry name" value="NEPRILYSIN"/>
    <property type="match status" value="1"/>
</dbReference>
<accession>A0AAD5M4Q0</accession>
<dbReference type="EMBL" id="JAKCXM010000114">
    <property type="protein sequence ID" value="KAJ0401948.1"/>
    <property type="molecule type" value="Genomic_DNA"/>
</dbReference>
<protein>
    <recommendedName>
        <fullName evidence="2">Peptidase M13 C-terminal domain-containing protein</fullName>
    </recommendedName>
</protein>
<dbReference type="GO" id="GO:0016485">
    <property type="term" value="P:protein processing"/>
    <property type="evidence" value="ECO:0007669"/>
    <property type="project" value="TreeGrafter"/>
</dbReference>
<dbReference type="SUPFAM" id="SSF55486">
    <property type="entry name" value="Metalloproteases ('zincins'), catalytic domain"/>
    <property type="match status" value="1"/>
</dbReference>
<evidence type="ECO:0000259" key="2">
    <source>
        <dbReference type="Pfam" id="PF01431"/>
    </source>
</evidence>
<keyword evidence="4" id="KW-1185">Reference proteome</keyword>
<comment type="caution">
    <text evidence="3">The sequence shown here is derived from an EMBL/GenBank/DDBJ whole genome shotgun (WGS) entry which is preliminary data.</text>
</comment>
<dbReference type="PANTHER" id="PTHR11733">
    <property type="entry name" value="ZINC METALLOPROTEASE FAMILY M13 NEPRILYSIN-RELATED"/>
    <property type="match status" value="1"/>
</dbReference>
<evidence type="ECO:0000313" key="4">
    <source>
        <dbReference type="Proteomes" id="UP001209570"/>
    </source>
</evidence>
<comment type="similarity">
    <text evidence="1">Belongs to the peptidase M13 family.</text>
</comment>
<sequence length="154" mass="16998">MNMFGRAYDINGVWSDEGWWSREAQDALRNRTTCFENQYSGFELFGDSGKSLGYVDGIATAQDNIELNAGVALAHDAFLAQHKDAGEDASKLFFLSFAQARCMKETDDRALATADLMSAYIKVNGVAMNSEAFARAFKCQDGAPMNPPNKCKVW</sequence>
<dbReference type="Pfam" id="PF01431">
    <property type="entry name" value="Peptidase_M13"/>
    <property type="match status" value="1"/>
</dbReference>
<dbReference type="Gene3D" id="3.40.390.10">
    <property type="entry name" value="Collagenase (Catalytic Domain)"/>
    <property type="match status" value="1"/>
</dbReference>
<gene>
    <name evidence="3" type="ORF">P43SY_001995</name>
</gene>
<dbReference type="AlphaFoldDB" id="A0AAD5M4Q0"/>
<name>A0AAD5M4Q0_PYTIN</name>
<dbReference type="PANTHER" id="PTHR11733:SF167">
    <property type="entry name" value="FI17812P1-RELATED"/>
    <property type="match status" value="1"/>
</dbReference>
<dbReference type="GO" id="GO:0005886">
    <property type="term" value="C:plasma membrane"/>
    <property type="evidence" value="ECO:0007669"/>
    <property type="project" value="TreeGrafter"/>
</dbReference>
<evidence type="ECO:0000313" key="3">
    <source>
        <dbReference type="EMBL" id="KAJ0401948.1"/>
    </source>
</evidence>
<dbReference type="InterPro" id="IPR024079">
    <property type="entry name" value="MetalloPept_cat_dom_sf"/>
</dbReference>
<feature type="domain" description="Peptidase M13 C-terminal" evidence="2">
    <location>
        <begin position="7"/>
        <end position="153"/>
    </location>
</feature>
<dbReference type="Proteomes" id="UP001209570">
    <property type="component" value="Unassembled WGS sequence"/>
</dbReference>
<organism evidence="3 4">
    <name type="scientific">Pythium insidiosum</name>
    <name type="common">Pythiosis disease agent</name>
    <dbReference type="NCBI Taxonomy" id="114742"/>
    <lineage>
        <taxon>Eukaryota</taxon>
        <taxon>Sar</taxon>
        <taxon>Stramenopiles</taxon>
        <taxon>Oomycota</taxon>
        <taxon>Peronosporomycetes</taxon>
        <taxon>Pythiales</taxon>
        <taxon>Pythiaceae</taxon>
        <taxon>Pythium</taxon>
    </lineage>
</organism>
<evidence type="ECO:0000256" key="1">
    <source>
        <dbReference type="ARBA" id="ARBA00007357"/>
    </source>
</evidence>
<dbReference type="InterPro" id="IPR000718">
    <property type="entry name" value="Peptidase_M13"/>
</dbReference>